<comment type="caution">
    <text evidence="1">The sequence shown here is derived from an EMBL/GenBank/DDBJ whole genome shotgun (WGS) entry which is preliminary data.</text>
</comment>
<evidence type="ECO:0000313" key="1">
    <source>
        <dbReference type="EMBL" id="PZN84678.1"/>
    </source>
</evidence>
<reference evidence="1 2" key="1">
    <citation type="journal article" date="2018" name="Aquat. Microb. Ecol.">
        <title>Gammaproteobacterial methanotrophs dominate.</title>
        <authorList>
            <person name="Rissanen A.J."/>
            <person name="Saarenheimo J."/>
            <person name="Tiirola M."/>
            <person name="Peura S."/>
            <person name="Aalto S.L."/>
            <person name="Karvinen A."/>
            <person name="Nykanen H."/>
        </authorList>
    </citation>
    <scope>NUCLEOTIDE SEQUENCE [LARGE SCALE GENOMIC DNA]</scope>
    <source>
        <strain evidence="1">AMbin10</strain>
    </source>
</reference>
<gene>
    <name evidence="1" type="primary">cas7e</name>
    <name evidence="1" type="ORF">DM484_02470</name>
</gene>
<dbReference type="InterPro" id="IPR010148">
    <property type="entry name" value="CRISPR-assoc_prot_CT1975"/>
</dbReference>
<evidence type="ECO:0000313" key="2">
    <source>
        <dbReference type="Proteomes" id="UP000249396"/>
    </source>
</evidence>
<dbReference type="EMBL" id="QJPH01000145">
    <property type="protein sequence ID" value="PZN84678.1"/>
    <property type="molecule type" value="Genomic_DNA"/>
</dbReference>
<sequence>MTNFVQLHLLTSYPPANLNRDDLGRPKTAEMGGEKRLRISSQSLKRAWRTSEVMENALKGHKGVRTKLMGVEVFKALKEKGIKDKASQDWAQKIAAVFGKPEGGSATPEQTEHEELVLADGSSVPKALAKTLAIKQLAHISPEERAAIDALVVNLAERGSEPTADELKLLREKHTAADIALFGRMLADSPRYNMEAAAQVAHAISVHKVAIEDDFFTAVDDLNKGLEDVGAGHMGETEFAAGLFYLYLCIDKDLLIENLNGDDALANQTLAALVEAAATVAPTGKQNSFGSRARASFILAERGGQQPRSLSVAFLKPVDCRKPNNGMLLNAIQALTSTRDNMDKVYGSCADACSIMDATKPEGSLQAILEFVRG</sequence>
<protein>
    <submittedName>
        <fullName evidence="1">Type I-E CRISPR-associated protein Cas7/Cse4/CasC</fullName>
    </submittedName>
</protein>
<dbReference type="AlphaFoldDB" id="A0A2W4RZC8"/>
<name>A0A2W4RZC8_9GAMM</name>
<accession>A0A2W4RZC8</accession>
<dbReference type="NCBIfam" id="TIGR01869">
    <property type="entry name" value="casC_Cse4"/>
    <property type="match status" value="1"/>
</dbReference>
<dbReference type="Pfam" id="PF09344">
    <property type="entry name" value="Cas_CT1975"/>
    <property type="match status" value="1"/>
</dbReference>
<dbReference type="Proteomes" id="UP000249396">
    <property type="component" value="Unassembled WGS sequence"/>
</dbReference>
<proteinExistence type="predicted"/>
<organism evidence="1 2">
    <name type="scientific">Candidatus Methylumidiphilus alinenensis</name>
    <dbReference type="NCBI Taxonomy" id="2202197"/>
    <lineage>
        <taxon>Bacteria</taxon>
        <taxon>Pseudomonadati</taxon>
        <taxon>Pseudomonadota</taxon>
        <taxon>Gammaproteobacteria</taxon>
        <taxon>Methylococcales</taxon>
        <taxon>Candidatus Methylumidiphilus</taxon>
    </lineage>
</organism>